<evidence type="ECO:0000313" key="3">
    <source>
        <dbReference type="EMBL" id="GAA2489284.1"/>
    </source>
</evidence>
<dbReference type="Proteomes" id="UP001501777">
    <property type="component" value="Unassembled WGS sequence"/>
</dbReference>
<sequence>MIFGVYGPESTQTGFAARGLALSTSRDGGRSAAWCRRRRLGWSRSSPRPFGARLACLVSLTWTLVGAPAGVAAADACAYASVGPDGTQAVAVAGDLAWPTPPVCPVPTPTPPPPPPPPPPRPAPPEPKPPPPAPAPPPKPTPKPTPKPPLPSPPAPKPAAPRPPVTPPAAPPPAPGPKPSAKPAPRHFLAPVAYPRYRAPAPKRSPRGGPSPLTFVLLITVPALIAVAALRPR</sequence>
<feature type="compositionally biased region" description="Low complexity" evidence="1">
    <location>
        <begin position="190"/>
        <end position="202"/>
    </location>
</feature>
<comment type="caution">
    <text evidence="3">The sequence shown here is derived from an EMBL/GenBank/DDBJ whole genome shotgun (WGS) entry which is preliminary data.</text>
</comment>
<dbReference type="EMBL" id="BAAASG010000007">
    <property type="protein sequence ID" value="GAA2489284.1"/>
    <property type="molecule type" value="Genomic_DNA"/>
</dbReference>
<evidence type="ECO:0008006" key="5">
    <source>
        <dbReference type="Google" id="ProtNLM"/>
    </source>
</evidence>
<keyword evidence="2" id="KW-0812">Transmembrane</keyword>
<feature type="transmembrane region" description="Helical" evidence="2">
    <location>
        <begin position="212"/>
        <end position="230"/>
    </location>
</feature>
<feature type="compositionally biased region" description="Pro residues" evidence="1">
    <location>
        <begin position="103"/>
        <end position="182"/>
    </location>
</feature>
<accession>A0ABP5Z6A9</accession>
<keyword evidence="2" id="KW-0472">Membrane</keyword>
<evidence type="ECO:0000256" key="2">
    <source>
        <dbReference type="SAM" id="Phobius"/>
    </source>
</evidence>
<gene>
    <name evidence="3" type="ORF">GCM10010276_30190</name>
</gene>
<name>A0ABP5Z6A9_STRLO</name>
<evidence type="ECO:0000256" key="1">
    <source>
        <dbReference type="SAM" id="MobiDB-lite"/>
    </source>
</evidence>
<reference evidence="4" key="1">
    <citation type="journal article" date="2019" name="Int. J. Syst. Evol. Microbiol.">
        <title>The Global Catalogue of Microorganisms (GCM) 10K type strain sequencing project: providing services to taxonomists for standard genome sequencing and annotation.</title>
        <authorList>
            <consortium name="The Broad Institute Genomics Platform"/>
            <consortium name="The Broad Institute Genome Sequencing Center for Infectious Disease"/>
            <person name="Wu L."/>
            <person name="Ma J."/>
        </authorList>
    </citation>
    <scope>NUCLEOTIDE SEQUENCE [LARGE SCALE GENOMIC DNA]</scope>
    <source>
        <strain evidence="4">JCM 4395</strain>
    </source>
</reference>
<evidence type="ECO:0000313" key="4">
    <source>
        <dbReference type="Proteomes" id="UP001501777"/>
    </source>
</evidence>
<keyword evidence="4" id="KW-1185">Reference proteome</keyword>
<protein>
    <recommendedName>
        <fullName evidence="5">Proline-rich protein</fullName>
    </recommendedName>
</protein>
<feature type="region of interest" description="Disordered" evidence="1">
    <location>
        <begin position="103"/>
        <end position="211"/>
    </location>
</feature>
<proteinExistence type="predicted"/>
<dbReference type="PRINTS" id="PR01217">
    <property type="entry name" value="PRICHEXTENSN"/>
</dbReference>
<keyword evidence="2" id="KW-1133">Transmembrane helix</keyword>
<organism evidence="3 4">
    <name type="scientific">Streptomyces longisporus</name>
    <dbReference type="NCBI Taxonomy" id="1948"/>
    <lineage>
        <taxon>Bacteria</taxon>
        <taxon>Bacillati</taxon>
        <taxon>Actinomycetota</taxon>
        <taxon>Actinomycetes</taxon>
        <taxon>Kitasatosporales</taxon>
        <taxon>Streptomycetaceae</taxon>
        <taxon>Streptomyces</taxon>
    </lineage>
</organism>